<reference evidence="2 3" key="1">
    <citation type="submission" date="2013-02" db="EMBL/GenBank/DDBJ databases">
        <title>The Genome Sequence of Plasmodium inui San Antonio 1.</title>
        <authorList>
            <consortium name="The Broad Institute Genome Sequencing Platform"/>
            <consortium name="The Broad Institute Genome Sequencing Center for Infectious Disease"/>
            <person name="Neafsey D."/>
            <person name="Cheeseman I."/>
            <person name="Volkman S."/>
            <person name="Adams J."/>
            <person name="Walker B."/>
            <person name="Young S.K."/>
            <person name="Zeng Q."/>
            <person name="Gargeya S."/>
            <person name="Fitzgerald M."/>
            <person name="Haas B."/>
            <person name="Abouelleil A."/>
            <person name="Alvarado L."/>
            <person name="Arachchi H.M."/>
            <person name="Berlin A.M."/>
            <person name="Chapman S.B."/>
            <person name="Dewar J."/>
            <person name="Goldberg J."/>
            <person name="Griggs A."/>
            <person name="Gujja S."/>
            <person name="Hansen M."/>
            <person name="Howarth C."/>
            <person name="Imamovic A."/>
            <person name="Larimer J."/>
            <person name="McCowan C."/>
            <person name="Murphy C."/>
            <person name="Neiman D."/>
            <person name="Pearson M."/>
            <person name="Priest M."/>
            <person name="Roberts A."/>
            <person name="Saif S."/>
            <person name="Shea T."/>
            <person name="Sisk P."/>
            <person name="Sykes S."/>
            <person name="Wortman J."/>
            <person name="Nusbaum C."/>
            <person name="Birren B."/>
        </authorList>
    </citation>
    <scope>NUCLEOTIDE SEQUENCE [LARGE SCALE GENOMIC DNA]</scope>
    <source>
        <strain evidence="2 3">San Antonio 1</strain>
    </source>
</reference>
<evidence type="ECO:0000313" key="2">
    <source>
        <dbReference type="EMBL" id="EUD64103.1"/>
    </source>
</evidence>
<accession>W6ZXS4</accession>
<dbReference type="VEuPathDB" id="PlasmoDB:C922_05515"/>
<keyword evidence="3" id="KW-1185">Reference proteome</keyword>
<dbReference type="Proteomes" id="UP000030640">
    <property type="component" value="Unassembled WGS sequence"/>
</dbReference>
<dbReference type="AlphaFoldDB" id="W6ZXS4"/>
<evidence type="ECO:0000313" key="3">
    <source>
        <dbReference type="Proteomes" id="UP000030640"/>
    </source>
</evidence>
<evidence type="ECO:0000256" key="1">
    <source>
        <dbReference type="SAM" id="MobiDB-lite"/>
    </source>
</evidence>
<feature type="compositionally biased region" description="Basic and acidic residues" evidence="1">
    <location>
        <begin position="69"/>
        <end position="91"/>
    </location>
</feature>
<proteinExistence type="predicted"/>
<dbReference type="GeneID" id="20040789"/>
<dbReference type="EMBL" id="KI965545">
    <property type="protein sequence ID" value="EUD64103.1"/>
    <property type="molecule type" value="Genomic_DNA"/>
</dbReference>
<feature type="compositionally biased region" description="Basic and acidic residues" evidence="1">
    <location>
        <begin position="97"/>
        <end position="112"/>
    </location>
</feature>
<protein>
    <submittedName>
        <fullName evidence="2">Uncharacterized protein</fullName>
    </submittedName>
</protein>
<name>W6ZXS4_9APIC</name>
<feature type="region of interest" description="Disordered" evidence="1">
    <location>
        <begin position="58"/>
        <end position="125"/>
    </location>
</feature>
<sequence length="136" mass="15990">MKARNNRRLIKMTETQEAAPGREVRRLNLIEVKELGRKKVKERKDKGEGFFVSWTSHRREAQRRKVKGRLNDKEEEQHTRRDLQGEVRSGDSLKLSKGGEIDKIEENRDSRKIPQNTPSERRIPYQTIIQRVSTGV</sequence>
<dbReference type="RefSeq" id="XP_008819308.1">
    <property type="nucleotide sequence ID" value="XM_008821086.1"/>
</dbReference>
<organism evidence="2 3">
    <name type="scientific">Plasmodium inui San Antonio 1</name>
    <dbReference type="NCBI Taxonomy" id="1237626"/>
    <lineage>
        <taxon>Eukaryota</taxon>
        <taxon>Sar</taxon>
        <taxon>Alveolata</taxon>
        <taxon>Apicomplexa</taxon>
        <taxon>Aconoidasida</taxon>
        <taxon>Haemosporida</taxon>
        <taxon>Plasmodiidae</taxon>
        <taxon>Plasmodium</taxon>
        <taxon>Plasmodium (Plasmodium)</taxon>
    </lineage>
</organism>
<gene>
    <name evidence="2" type="ORF">C922_05515</name>
</gene>